<evidence type="ECO:0000313" key="1">
    <source>
        <dbReference type="EMBL" id="GAI20441.1"/>
    </source>
</evidence>
<reference evidence="1" key="1">
    <citation type="journal article" date="2014" name="Front. Microbiol.">
        <title>High frequency of phylogenetically diverse reductive dehalogenase-homologous genes in deep subseafloor sedimentary metagenomes.</title>
        <authorList>
            <person name="Kawai M."/>
            <person name="Futagami T."/>
            <person name="Toyoda A."/>
            <person name="Takaki Y."/>
            <person name="Nishi S."/>
            <person name="Hori S."/>
            <person name="Arai W."/>
            <person name="Tsubouchi T."/>
            <person name="Morono Y."/>
            <person name="Uchiyama I."/>
            <person name="Ito T."/>
            <person name="Fujiyama A."/>
            <person name="Inagaki F."/>
            <person name="Takami H."/>
        </authorList>
    </citation>
    <scope>NUCLEOTIDE SEQUENCE</scope>
    <source>
        <strain evidence="1">Expedition CK06-06</strain>
    </source>
</reference>
<proteinExistence type="predicted"/>
<gene>
    <name evidence="1" type="ORF">S06H3_33241</name>
</gene>
<feature type="non-terminal residue" evidence="1">
    <location>
        <position position="1"/>
    </location>
</feature>
<organism evidence="1">
    <name type="scientific">marine sediment metagenome</name>
    <dbReference type="NCBI Taxonomy" id="412755"/>
    <lineage>
        <taxon>unclassified sequences</taxon>
        <taxon>metagenomes</taxon>
        <taxon>ecological metagenomes</taxon>
    </lineage>
</organism>
<sequence>IHHLLISYCPITFKTTKRSLNLTRRNTIIGVVGVDIDLPDCVELPVVWSVDPHT</sequence>
<comment type="caution">
    <text evidence="1">The sequence shown here is derived from an EMBL/GenBank/DDBJ whole genome shotgun (WGS) entry which is preliminary data.</text>
</comment>
<dbReference type="AlphaFoldDB" id="X1MQY6"/>
<dbReference type="EMBL" id="BARV01019823">
    <property type="protein sequence ID" value="GAI20441.1"/>
    <property type="molecule type" value="Genomic_DNA"/>
</dbReference>
<protein>
    <submittedName>
        <fullName evidence="1">Uncharacterized protein</fullName>
    </submittedName>
</protein>
<accession>X1MQY6</accession>
<name>X1MQY6_9ZZZZ</name>